<dbReference type="AlphaFoldDB" id="A0A6P0UHI2"/>
<evidence type="ECO:0000313" key="5">
    <source>
        <dbReference type="Proteomes" id="UP000468581"/>
    </source>
</evidence>
<keyword evidence="1" id="KW-0645">Protease</keyword>
<dbReference type="RefSeq" id="WP_163605801.1">
    <property type="nucleotide sequence ID" value="NZ_JAABOO010000001.1"/>
</dbReference>
<evidence type="ECO:0000256" key="2">
    <source>
        <dbReference type="ARBA" id="ARBA00022729"/>
    </source>
</evidence>
<dbReference type="PANTHER" id="PTHR11010">
    <property type="entry name" value="PROTEASE S28 PRO-X CARBOXYPEPTIDASE-RELATED"/>
    <property type="match status" value="1"/>
</dbReference>
<evidence type="ECO:0008006" key="6">
    <source>
        <dbReference type="Google" id="ProtNLM"/>
    </source>
</evidence>
<dbReference type="Proteomes" id="UP000468581">
    <property type="component" value="Unassembled WGS sequence"/>
</dbReference>
<keyword evidence="3" id="KW-0378">Hydrolase</keyword>
<organism evidence="4 5">
    <name type="scientific">Leptobacterium flavescens</name>
    <dbReference type="NCBI Taxonomy" id="472055"/>
    <lineage>
        <taxon>Bacteria</taxon>
        <taxon>Pseudomonadati</taxon>
        <taxon>Bacteroidota</taxon>
        <taxon>Flavobacteriia</taxon>
        <taxon>Flavobacteriales</taxon>
        <taxon>Flavobacteriaceae</taxon>
        <taxon>Leptobacterium</taxon>
    </lineage>
</organism>
<dbReference type="GO" id="GO:0006508">
    <property type="term" value="P:proteolysis"/>
    <property type="evidence" value="ECO:0007669"/>
    <property type="project" value="UniProtKB-KW"/>
</dbReference>
<dbReference type="InterPro" id="IPR029058">
    <property type="entry name" value="AB_hydrolase_fold"/>
</dbReference>
<proteinExistence type="predicted"/>
<gene>
    <name evidence="4" type="ORF">GWK08_05025</name>
</gene>
<dbReference type="Gene3D" id="3.40.50.1820">
    <property type="entry name" value="alpha/beta hydrolase"/>
    <property type="match status" value="1"/>
</dbReference>
<dbReference type="PANTHER" id="PTHR11010:SF38">
    <property type="entry name" value="LYSOSOMAL PRO-X CARBOXYPEPTIDASE"/>
    <property type="match status" value="1"/>
</dbReference>
<evidence type="ECO:0000313" key="4">
    <source>
        <dbReference type="EMBL" id="NER12791.1"/>
    </source>
</evidence>
<dbReference type="GO" id="GO:0008239">
    <property type="term" value="F:dipeptidyl-peptidase activity"/>
    <property type="evidence" value="ECO:0007669"/>
    <property type="project" value="TreeGrafter"/>
</dbReference>
<keyword evidence="2" id="KW-0732">Signal</keyword>
<sequence length="444" mass="51645">MRLLKSFGFYLVFLLIFNSCKQQTSVQEIATENIQQALETLFPDAEISSIENKDHFKESFQLVLKEPLDHNNPSAGTFEHYVYLSHFDIEKPVILVTEGYGARPRTYELSRLLDANQVMVEYRFYGKSRPEPVPWEYLKNDQAIEDYHQLVEKLKKIYKGPWVSTGISKGGETVLIYKSKYPEDIDVAVPYVAPLINTQEDPRTTEHINSVGEEACREKIKNFQRRLLENREELIGEIETHATEKEMKFTQVPVAEALEYAALEFSFSFWQWGGNCEEIPDENANSKEIFDYVNKIVGISFYSDKVYHDLLPSFYQHMVELGYYGFDMSPVEDLLQIVKDPTNSRFAPKNTDLSYDPEYIKRVRDYAETKGDKILYIYGEYDTWGACAPSPKPEVDALKMVLKKGHHGTRIRHFSKEDQEKIYAKLKEWMGEDITLNPLYAEEE</sequence>
<reference evidence="4 5" key="1">
    <citation type="submission" date="2020-01" db="EMBL/GenBank/DDBJ databases">
        <title>Leptobacterium flavescens.</title>
        <authorList>
            <person name="Wang G."/>
        </authorList>
    </citation>
    <scope>NUCLEOTIDE SEQUENCE [LARGE SCALE GENOMIC DNA]</scope>
    <source>
        <strain evidence="4 5">KCTC 22160</strain>
    </source>
</reference>
<keyword evidence="5" id="KW-1185">Reference proteome</keyword>
<dbReference type="EMBL" id="JAABOO010000001">
    <property type="protein sequence ID" value="NER12791.1"/>
    <property type="molecule type" value="Genomic_DNA"/>
</dbReference>
<dbReference type="InterPro" id="IPR008761">
    <property type="entry name" value="Peptidase_S37"/>
</dbReference>
<evidence type="ECO:0000256" key="3">
    <source>
        <dbReference type="ARBA" id="ARBA00022801"/>
    </source>
</evidence>
<comment type="caution">
    <text evidence="4">The sequence shown here is derived from an EMBL/GenBank/DDBJ whole genome shotgun (WGS) entry which is preliminary data.</text>
</comment>
<name>A0A6P0UHI2_9FLAO</name>
<protein>
    <recommendedName>
        <fullName evidence="6">Aminopeptidase</fullName>
    </recommendedName>
</protein>
<dbReference type="Pfam" id="PF05576">
    <property type="entry name" value="Peptidase_S37"/>
    <property type="match status" value="1"/>
</dbReference>
<accession>A0A6P0UHI2</accession>
<dbReference type="SUPFAM" id="SSF53474">
    <property type="entry name" value="alpha/beta-Hydrolases"/>
    <property type="match status" value="1"/>
</dbReference>
<evidence type="ECO:0000256" key="1">
    <source>
        <dbReference type="ARBA" id="ARBA00022670"/>
    </source>
</evidence>